<gene>
    <name evidence="5" type="ORF">H8D96_21335</name>
</gene>
<dbReference type="PROSITE" id="PS01031">
    <property type="entry name" value="SHSP"/>
    <property type="match status" value="1"/>
</dbReference>
<comment type="caution">
    <text evidence="5">The sequence shown here is derived from an EMBL/GenBank/DDBJ whole genome shotgun (WGS) entry which is preliminary data.</text>
</comment>
<dbReference type="CDD" id="cd06464">
    <property type="entry name" value="ACD_sHsps-like"/>
    <property type="match status" value="1"/>
</dbReference>
<proteinExistence type="inferred from homology"/>
<dbReference type="InterPro" id="IPR007052">
    <property type="entry name" value="CS_dom"/>
</dbReference>
<evidence type="ECO:0000256" key="2">
    <source>
        <dbReference type="RuleBase" id="RU003616"/>
    </source>
</evidence>
<reference evidence="5 6" key="1">
    <citation type="submission" date="2020-08" db="EMBL/GenBank/DDBJ databases">
        <title>Bridging the membrane lipid divide: bacteria of the FCB group superphylum have the potential to synthesize archaeal ether lipids.</title>
        <authorList>
            <person name="Villanueva L."/>
            <person name="Von Meijenfeldt F.A.B."/>
            <person name="Westbye A.B."/>
            <person name="Yadav S."/>
            <person name="Hopmans E.C."/>
            <person name="Dutilh B.E."/>
            <person name="Sinninghe Damste J.S."/>
        </authorList>
    </citation>
    <scope>NUCLEOTIDE SEQUENCE [LARGE SCALE GENOMIC DNA]</scope>
    <source>
        <strain evidence="5">NIOZ-UU17</strain>
    </source>
</reference>
<dbReference type="EMBL" id="JACNIG010000447">
    <property type="protein sequence ID" value="MBC8434460.1"/>
    <property type="molecule type" value="Genomic_DNA"/>
</dbReference>
<evidence type="ECO:0000313" key="6">
    <source>
        <dbReference type="Proteomes" id="UP000605201"/>
    </source>
</evidence>
<dbReference type="Pfam" id="PF00011">
    <property type="entry name" value="HSP20"/>
    <property type="match status" value="1"/>
</dbReference>
<dbReference type="InterPro" id="IPR002068">
    <property type="entry name" value="A-crystallin/Hsp20_dom"/>
</dbReference>
<dbReference type="AlphaFoldDB" id="A0A8J6P9J7"/>
<dbReference type="InterPro" id="IPR031107">
    <property type="entry name" value="Small_HSP"/>
</dbReference>
<organism evidence="5 6">
    <name type="scientific">Candidatus Desulfatibia vada</name>
    <dbReference type="NCBI Taxonomy" id="2841696"/>
    <lineage>
        <taxon>Bacteria</taxon>
        <taxon>Pseudomonadati</taxon>
        <taxon>Thermodesulfobacteriota</taxon>
        <taxon>Desulfobacteria</taxon>
        <taxon>Desulfobacterales</taxon>
        <taxon>Desulfobacterales incertae sedis</taxon>
        <taxon>Candidatus Desulfatibia</taxon>
    </lineage>
</organism>
<sequence length="148" mass="17246">MDYIKIRFTKDVDRPGSEFEKTFEEMFRAINPMFTLSERTWKPQMDIYETPDEIIILAEMAGVKKENLELEISSKAVRIYGNRTEFPKIENATYRLAEIQYGQFERILFLPAPIDPEVVSASYSNGFLQVRLAKLMLNKTHKVQITDG</sequence>
<feature type="domain" description="CS" evidence="4">
    <location>
        <begin position="40"/>
        <end position="146"/>
    </location>
</feature>
<dbReference type="InterPro" id="IPR008978">
    <property type="entry name" value="HSP20-like_chaperone"/>
</dbReference>
<dbReference type="Gene3D" id="2.60.40.790">
    <property type="match status" value="1"/>
</dbReference>
<dbReference type="PANTHER" id="PTHR11527">
    <property type="entry name" value="HEAT-SHOCK PROTEIN 20 FAMILY MEMBER"/>
    <property type="match status" value="1"/>
</dbReference>
<evidence type="ECO:0000313" key="5">
    <source>
        <dbReference type="EMBL" id="MBC8434460.1"/>
    </source>
</evidence>
<dbReference type="Proteomes" id="UP000605201">
    <property type="component" value="Unassembled WGS sequence"/>
</dbReference>
<evidence type="ECO:0000256" key="1">
    <source>
        <dbReference type="PROSITE-ProRule" id="PRU00285"/>
    </source>
</evidence>
<comment type="similarity">
    <text evidence="1 2">Belongs to the small heat shock protein (HSP20) family.</text>
</comment>
<evidence type="ECO:0000259" key="3">
    <source>
        <dbReference type="PROSITE" id="PS01031"/>
    </source>
</evidence>
<dbReference type="SUPFAM" id="SSF49764">
    <property type="entry name" value="HSP20-like chaperones"/>
    <property type="match status" value="1"/>
</dbReference>
<dbReference type="PROSITE" id="PS51203">
    <property type="entry name" value="CS"/>
    <property type="match status" value="1"/>
</dbReference>
<protein>
    <submittedName>
        <fullName evidence="5">Hsp20/alpha crystallin family protein</fullName>
    </submittedName>
</protein>
<evidence type="ECO:0000259" key="4">
    <source>
        <dbReference type="PROSITE" id="PS51203"/>
    </source>
</evidence>
<name>A0A8J6P9J7_9BACT</name>
<accession>A0A8J6P9J7</accession>
<feature type="domain" description="SHSP" evidence="3">
    <location>
        <begin position="36"/>
        <end position="148"/>
    </location>
</feature>